<evidence type="ECO:0000313" key="3">
    <source>
        <dbReference type="Proteomes" id="UP000008177"/>
    </source>
</evidence>
<organism evidence="2 3">
    <name type="scientific">Botryotinia fuckeliana (strain T4)</name>
    <name type="common">Noble rot fungus</name>
    <name type="synonym">Botrytis cinerea</name>
    <dbReference type="NCBI Taxonomy" id="999810"/>
    <lineage>
        <taxon>Eukaryota</taxon>
        <taxon>Fungi</taxon>
        <taxon>Dikarya</taxon>
        <taxon>Ascomycota</taxon>
        <taxon>Pezizomycotina</taxon>
        <taxon>Leotiomycetes</taxon>
        <taxon>Helotiales</taxon>
        <taxon>Sclerotiniaceae</taxon>
        <taxon>Botrytis</taxon>
    </lineage>
</organism>
<dbReference type="EMBL" id="FQ790285">
    <property type="protein sequence ID" value="CCD47025.1"/>
    <property type="molecule type" value="Genomic_DNA"/>
</dbReference>
<evidence type="ECO:0000313" key="2">
    <source>
        <dbReference type="EMBL" id="CCD47025.1"/>
    </source>
</evidence>
<accession>G2Y2Y5</accession>
<protein>
    <submittedName>
        <fullName evidence="2">Uncharacterized protein</fullName>
    </submittedName>
</protein>
<reference evidence="3" key="1">
    <citation type="journal article" date="2011" name="PLoS Genet.">
        <title>Genomic analysis of the necrotrophic fungal pathogens Sclerotinia sclerotiorum and Botrytis cinerea.</title>
        <authorList>
            <person name="Amselem J."/>
            <person name="Cuomo C.A."/>
            <person name="van Kan J.A."/>
            <person name="Viaud M."/>
            <person name="Benito E.P."/>
            <person name="Couloux A."/>
            <person name="Coutinho P.M."/>
            <person name="de Vries R.P."/>
            <person name="Dyer P.S."/>
            <person name="Fillinger S."/>
            <person name="Fournier E."/>
            <person name="Gout L."/>
            <person name="Hahn M."/>
            <person name="Kohn L."/>
            <person name="Lapalu N."/>
            <person name="Plummer K.M."/>
            <person name="Pradier J.M."/>
            <person name="Quevillon E."/>
            <person name="Sharon A."/>
            <person name="Simon A."/>
            <person name="ten Have A."/>
            <person name="Tudzynski B."/>
            <person name="Tudzynski P."/>
            <person name="Wincker P."/>
            <person name="Andrew M."/>
            <person name="Anthouard V."/>
            <person name="Beever R.E."/>
            <person name="Beffa R."/>
            <person name="Benoit I."/>
            <person name="Bouzid O."/>
            <person name="Brault B."/>
            <person name="Chen Z."/>
            <person name="Choquer M."/>
            <person name="Collemare J."/>
            <person name="Cotton P."/>
            <person name="Danchin E.G."/>
            <person name="Da Silva C."/>
            <person name="Gautier A."/>
            <person name="Giraud C."/>
            <person name="Giraud T."/>
            <person name="Gonzalez C."/>
            <person name="Grossetete S."/>
            <person name="Guldener U."/>
            <person name="Henrissat B."/>
            <person name="Howlett B.J."/>
            <person name="Kodira C."/>
            <person name="Kretschmer M."/>
            <person name="Lappartient A."/>
            <person name="Leroch M."/>
            <person name="Levis C."/>
            <person name="Mauceli E."/>
            <person name="Neuveglise C."/>
            <person name="Oeser B."/>
            <person name="Pearson M."/>
            <person name="Poulain J."/>
            <person name="Poussereau N."/>
            <person name="Quesneville H."/>
            <person name="Rascle C."/>
            <person name="Schumacher J."/>
            <person name="Segurens B."/>
            <person name="Sexton A."/>
            <person name="Silva E."/>
            <person name="Sirven C."/>
            <person name="Soanes D.M."/>
            <person name="Talbot N.J."/>
            <person name="Templeton M."/>
            <person name="Yandava C."/>
            <person name="Yarden O."/>
            <person name="Zeng Q."/>
            <person name="Rollins J.A."/>
            <person name="Lebrun M.H."/>
            <person name="Dickman M."/>
        </authorList>
    </citation>
    <scope>NUCLEOTIDE SEQUENCE [LARGE SCALE GENOMIC DNA]</scope>
    <source>
        <strain evidence="3">T4</strain>
    </source>
</reference>
<name>G2Y2Y5_BOTF4</name>
<dbReference type="Proteomes" id="UP000008177">
    <property type="component" value="Unplaced contigs"/>
</dbReference>
<dbReference type="HOGENOM" id="CLU_2637779_0_0_1"/>
<proteinExistence type="predicted"/>
<sequence>MKVSQAYFFDRGFRPNFVPRSPRYLDEKNTHSSIKGSPQVPASKHTGNKSSRQQRIMAHLMMAEPCAPRLRDFFDKN</sequence>
<gene>
    <name evidence="2" type="ORF">BofuT4_uP039270.1</name>
</gene>
<evidence type="ECO:0000256" key="1">
    <source>
        <dbReference type="SAM" id="MobiDB-lite"/>
    </source>
</evidence>
<feature type="region of interest" description="Disordered" evidence="1">
    <location>
        <begin position="19"/>
        <end position="52"/>
    </location>
</feature>
<dbReference type="AlphaFoldDB" id="G2Y2Y5"/>
<dbReference type="InParanoid" id="G2Y2Y5"/>